<dbReference type="SUPFAM" id="SSF56112">
    <property type="entry name" value="Protein kinase-like (PK-like)"/>
    <property type="match status" value="1"/>
</dbReference>
<keyword evidence="6" id="KW-0808">Transferase</keyword>
<dbReference type="SMART" id="SM00802">
    <property type="entry name" value="UME"/>
    <property type="match status" value="1"/>
</dbReference>
<proteinExistence type="inferred from homology"/>
<evidence type="ECO:0000256" key="5">
    <source>
        <dbReference type="ARBA" id="ARBA00022527"/>
    </source>
</evidence>
<dbReference type="InterPro" id="IPR018936">
    <property type="entry name" value="PI3/4_kinase_CS"/>
</dbReference>
<evidence type="ECO:0000256" key="14">
    <source>
        <dbReference type="ARBA" id="ARBA00023254"/>
    </source>
</evidence>
<dbReference type="PANTHER" id="PTHR11139">
    <property type="entry name" value="ATAXIA TELANGIECTASIA MUTATED ATM -RELATED"/>
    <property type="match status" value="1"/>
</dbReference>
<dbReference type="PROSITE" id="PS51189">
    <property type="entry name" value="FAT"/>
    <property type="match status" value="1"/>
</dbReference>
<gene>
    <name evidence="23" type="ORF">CANARDRAFT_194713</name>
</gene>
<dbReference type="Pfam" id="PF02259">
    <property type="entry name" value="FAT"/>
    <property type="match status" value="1"/>
</dbReference>
<evidence type="ECO:0000256" key="9">
    <source>
        <dbReference type="ARBA" id="ARBA00022777"/>
    </source>
</evidence>
<dbReference type="EC" id="2.7.11.1" evidence="3"/>
<evidence type="ECO:0000256" key="10">
    <source>
        <dbReference type="ARBA" id="ARBA00022840"/>
    </source>
</evidence>
<dbReference type="InterPro" id="IPR016024">
    <property type="entry name" value="ARM-type_fold"/>
</dbReference>
<dbReference type="Gene3D" id="1.10.1070.11">
    <property type="entry name" value="Phosphatidylinositol 3-/4-kinase, catalytic domain"/>
    <property type="match status" value="1"/>
</dbReference>
<dbReference type="InterPro" id="IPR057564">
    <property type="entry name" value="HEAT_ATR"/>
</dbReference>
<evidence type="ECO:0000256" key="1">
    <source>
        <dbReference type="ARBA" id="ARBA00004123"/>
    </source>
</evidence>
<keyword evidence="9" id="KW-0418">Kinase</keyword>
<dbReference type="GO" id="GO:0005694">
    <property type="term" value="C:chromosome"/>
    <property type="evidence" value="ECO:0007669"/>
    <property type="project" value="TreeGrafter"/>
</dbReference>
<dbReference type="InterPro" id="IPR003151">
    <property type="entry name" value="PIK-rel_kinase_FAT"/>
</dbReference>
<evidence type="ECO:0000256" key="6">
    <source>
        <dbReference type="ARBA" id="ARBA00022679"/>
    </source>
</evidence>
<keyword evidence="7" id="KW-0547">Nucleotide-binding</keyword>
<keyword evidence="14" id="KW-0469">Meiosis</keyword>
<comment type="similarity">
    <text evidence="2">Belongs to the PI3/PI4-kinase family. ATM subfamily.</text>
</comment>
<dbReference type="Proteomes" id="UP000094801">
    <property type="component" value="Unassembled WGS sequence"/>
</dbReference>
<organism evidence="23 24">
    <name type="scientific">[Candida] arabinofermentans NRRL YB-2248</name>
    <dbReference type="NCBI Taxonomy" id="983967"/>
    <lineage>
        <taxon>Eukaryota</taxon>
        <taxon>Fungi</taxon>
        <taxon>Dikarya</taxon>
        <taxon>Ascomycota</taxon>
        <taxon>Saccharomycotina</taxon>
        <taxon>Pichiomycetes</taxon>
        <taxon>Pichiales</taxon>
        <taxon>Pichiaceae</taxon>
        <taxon>Ogataea</taxon>
        <taxon>Ogataea/Candida clade</taxon>
    </lineage>
</organism>
<evidence type="ECO:0000259" key="22">
    <source>
        <dbReference type="PROSITE" id="PS51190"/>
    </source>
</evidence>
<evidence type="ECO:0000259" key="21">
    <source>
        <dbReference type="PROSITE" id="PS51189"/>
    </source>
</evidence>
<keyword evidence="12" id="KW-0234">DNA repair</keyword>
<evidence type="ECO:0000256" key="13">
    <source>
        <dbReference type="ARBA" id="ARBA00023242"/>
    </source>
</evidence>
<dbReference type="CDD" id="cd00892">
    <property type="entry name" value="PIKKc_ATR"/>
    <property type="match status" value="1"/>
</dbReference>
<dbReference type="InterPro" id="IPR011009">
    <property type="entry name" value="Kinase-like_dom_sf"/>
</dbReference>
<evidence type="ECO:0000313" key="23">
    <source>
        <dbReference type="EMBL" id="ODV87595.1"/>
    </source>
</evidence>
<dbReference type="GO" id="GO:0006281">
    <property type="term" value="P:DNA repair"/>
    <property type="evidence" value="ECO:0007669"/>
    <property type="project" value="UniProtKB-KW"/>
</dbReference>
<evidence type="ECO:0000256" key="16">
    <source>
        <dbReference type="ARBA" id="ARBA00030459"/>
    </source>
</evidence>
<dbReference type="InterPro" id="IPR003152">
    <property type="entry name" value="FATC_dom"/>
</dbReference>
<evidence type="ECO:0000256" key="17">
    <source>
        <dbReference type="ARBA" id="ARBA00033001"/>
    </source>
</evidence>
<dbReference type="InterPro" id="IPR058681">
    <property type="entry name" value="HEAT_MEC1_N"/>
</dbReference>
<dbReference type="GO" id="GO:0000077">
    <property type="term" value="P:DNA damage checkpoint signaling"/>
    <property type="evidence" value="ECO:0007669"/>
    <property type="project" value="TreeGrafter"/>
</dbReference>
<name>A0A1E4T779_9ASCO</name>
<dbReference type="Pfam" id="PF02260">
    <property type="entry name" value="FATC"/>
    <property type="match status" value="1"/>
</dbReference>
<dbReference type="InterPro" id="IPR014009">
    <property type="entry name" value="PIK_FAT"/>
</dbReference>
<dbReference type="InterPro" id="IPR056802">
    <property type="entry name" value="ATR-like_M-HEAT"/>
</dbReference>
<dbReference type="Pfam" id="PF08064">
    <property type="entry name" value="UME"/>
    <property type="match status" value="1"/>
</dbReference>
<reference evidence="24" key="1">
    <citation type="submission" date="2016-04" db="EMBL/GenBank/DDBJ databases">
        <title>Comparative genomics of biotechnologically important yeasts.</title>
        <authorList>
            <consortium name="DOE Joint Genome Institute"/>
            <person name="Riley R."/>
            <person name="Haridas S."/>
            <person name="Wolfe K.H."/>
            <person name="Lopes M.R."/>
            <person name="Hittinger C.T."/>
            <person name="Goker M."/>
            <person name="Salamov A."/>
            <person name="Wisecaver J."/>
            <person name="Long T.M."/>
            <person name="Aerts A.L."/>
            <person name="Barry K."/>
            <person name="Choi C."/>
            <person name="Clum A."/>
            <person name="Coughlan A.Y."/>
            <person name="Deshpande S."/>
            <person name="Douglass A.P."/>
            <person name="Hanson S.J."/>
            <person name="Klenk H.-P."/>
            <person name="Labutti K."/>
            <person name="Lapidus A."/>
            <person name="Lindquist E."/>
            <person name="Lipzen A."/>
            <person name="Meier-Kolthoff J.P."/>
            <person name="Ohm R.A."/>
            <person name="Otillar R.P."/>
            <person name="Pangilinan J."/>
            <person name="Peng Y."/>
            <person name="Rokas A."/>
            <person name="Rosa C.A."/>
            <person name="Scheuner C."/>
            <person name="Sibirny A.A."/>
            <person name="Slot J.C."/>
            <person name="Stielow J.B."/>
            <person name="Sun H."/>
            <person name="Kurtzman C.P."/>
            <person name="Blackwell M."/>
            <person name="Grigoriev I.V."/>
            <person name="Jeffries T.W."/>
        </authorList>
    </citation>
    <scope>NUCLEOTIDE SEQUENCE [LARGE SCALE GENOMIC DNA]</scope>
    <source>
        <strain evidence="24">NRRL YB-2248</strain>
    </source>
</reference>
<dbReference type="GO" id="GO:0005634">
    <property type="term" value="C:nucleus"/>
    <property type="evidence" value="ECO:0007669"/>
    <property type="project" value="UniProtKB-SubCell"/>
</dbReference>
<dbReference type="GO" id="GO:0004674">
    <property type="term" value="F:protein serine/threonine kinase activity"/>
    <property type="evidence" value="ECO:0007669"/>
    <property type="project" value="UniProtKB-KW"/>
</dbReference>
<accession>A0A1E4T779</accession>
<keyword evidence="8" id="KW-0227">DNA damage</keyword>
<protein>
    <recommendedName>
        <fullName evidence="4">Serine/threonine-protein kinase MEC1</fullName>
        <ecNumber evidence="3">2.7.11.1</ecNumber>
    </recommendedName>
    <alternativeName>
        <fullName evidence="17">ATR homolog</fullName>
    </alternativeName>
    <alternativeName>
        <fullName evidence="16">DNA-damage checkpoint kinase MEC1</fullName>
    </alternativeName>
    <alternativeName>
        <fullName evidence="15">Mitosis entry checkpoint protein 1</fullName>
    </alternativeName>
</protein>
<dbReference type="STRING" id="983967.A0A1E4T779"/>
<evidence type="ECO:0000256" key="2">
    <source>
        <dbReference type="ARBA" id="ARBA00010769"/>
    </source>
</evidence>
<dbReference type="EMBL" id="KV453848">
    <property type="protein sequence ID" value="ODV87595.1"/>
    <property type="molecule type" value="Genomic_DNA"/>
</dbReference>
<dbReference type="PROSITE" id="PS00916">
    <property type="entry name" value="PI3_4_KINASE_2"/>
    <property type="match status" value="1"/>
</dbReference>
<dbReference type="OrthoDB" id="381190at2759"/>
<dbReference type="GO" id="GO:0000723">
    <property type="term" value="P:telomere maintenance"/>
    <property type="evidence" value="ECO:0007669"/>
    <property type="project" value="TreeGrafter"/>
</dbReference>
<feature type="domain" description="FAT" evidence="21">
    <location>
        <begin position="1414"/>
        <end position="1985"/>
    </location>
</feature>
<dbReference type="Pfam" id="PF25385">
    <property type="entry name" value="HEAT_MEC1_N"/>
    <property type="match status" value="1"/>
</dbReference>
<keyword evidence="13" id="KW-0539">Nucleus</keyword>
<dbReference type="SMART" id="SM00146">
    <property type="entry name" value="PI3Kc"/>
    <property type="match status" value="1"/>
</dbReference>
<dbReference type="PROSITE" id="PS50290">
    <property type="entry name" value="PI3_4_KINASE_3"/>
    <property type="match status" value="1"/>
</dbReference>
<comment type="catalytic activity">
    <reaction evidence="18">
        <text>L-threonyl-[protein] + ATP = O-phospho-L-threonyl-[protein] + ADP + H(+)</text>
        <dbReference type="Rhea" id="RHEA:46608"/>
        <dbReference type="Rhea" id="RHEA-COMP:11060"/>
        <dbReference type="Rhea" id="RHEA-COMP:11605"/>
        <dbReference type="ChEBI" id="CHEBI:15378"/>
        <dbReference type="ChEBI" id="CHEBI:30013"/>
        <dbReference type="ChEBI" id="CHEBI:30616"/>
        <dbReference type="ChEBI" id="CHEBI:61977"/>
        <dbReference type="ChEBI" id="CHEBI:456216"/>
        <dbReference type="EC" id="2.7.11.1"/>
    </reaction>
</comment>
<dbReference type="InterPro" id="IPR000403">
    <property type="entry name" value="PI3/4_kinase_cat_dom"/>
</dbReference>
<dbReference type="InterPro" id="IPR012993">
    <property type="entry name" value="UME"/>
</dbReference>
<evidence type="ECO:0000256" key="18">
    <source>
        <dbReference type="ARBA" id="ARBA00047899"/>
    </source>
</evidence>
<evidence type="ECO:0000313" key="24">
    <source>
        <dbReference type="Proteomes" id="UP000094801"/>
    </source>
</evidence>
<dbReference type="InterPro" id="IPR036940">
    <property type="entry name" value="PI3/4_kinase_cat_sf"/>
</dbReference>
<dbReference type="Pfam" id="PF25030">
    <property type="entry name" value="M-HEAT_ATR"/>
    <property type="match status" value="1"/>
</dbReference>
<evidence type="ECO:0000256" key="8">
    <source>
        <dbReference type="ARBA" id="ARBA00022763"/>
    </source>
</evidence>
<dbReference type="SUPFAM" id="SSF48371">
    <property type="entry name" value="ARM repeat"/>
    <property type="match status" value="1"/>
</dbReference>
<keyword evidence="11" id="KW-0156">Chromatin regulator</keyword>
<evidence type="ECO:0000256" key="4">
    <source>
        <dbReference type="ARBA" id="ARBA00021345"/>
    </source>
</evidence>
<evidence type="ECO:0000259" key="20">
    <source>
        <dbReference type="PROSITE" id="PS50290"/>
    </source>
</evidence>
<dbReference type="InterPro" id="IPR050517">
    <property type="entry name" value="DDR_Repair_Kinase"/>
</dbReference>
<dbReference type="PROSITE" id="PS51190">
    <property type="entry name" value="FATC"/>
    <property type="match status" value="1"/>
</dbReference>
<feature type="domain" description="FATC" evidence="22">
    <location>
        <begin position="2414"/>
        <end position="2446"/>
    </location>
</feature>
<dbReference type="SMART" id="SM01343">
    <property type="entry name" value="FATC"/>
    <property type="match status" value="1"/>
</dbReference>
<dbReference type="Pfam" id="PF23593">
    <property type="entry name" value="HEAT_ATR"/>
    <property type="match status" value="1"/>
</dbReference>
<comment type="catalytic activity">
    <reaction evidence="19">
        <text>L-seryl-[protein] + ATP = O-phospho-L-seryl-[protein] + ADP + H(+)</text>
        <dbReference type="Rhea" id="RHEA:17989"/>
        <dbReference type="Rhea" id="RHEA-COMP:9863"/>
        <dbReference type="Rhea" id="RHEA-COMP:11604"/>
        <dbReference type="ChEBI" id="CHEBI:15378"/>
        <dbReference type="ChEBI" id="CHEBI:29999"/>
        <dbReference type="ChEBI" id="CHEBI:30616"/>
        <dbReference type="ChEBI" id="CHEBI:83421"/>
        <dbReference type="ChEBI" id="CHEBI:456216"/>
        <dbReference type="EC" id="2.7.11.1"/>
    </reaction>
</comment>
<dbReference type="PANTHER" id="PTHR11139:SF125">
    <property type="entry name" value="SERINE_THREONINE-PROTEIN KINASE MEC1"/>
    <property type="match status" value="1"/>
</dbReference>
<sequence length="2446" mass="280637">MSDPTHQLSQVLDTLLQQEYEGFAQDANSLNALLNNVLPAYFKKTLNEAEKSNLLKIFQCIRLLTGRSPSLVIESDRYKRILQCIKYFYDSRYHDKVLSDTANFTLIQILTGCFGGKLRNNKYIFEIRDDLLDTLDENLKFILESITNSSGTGSFKSIDLRSVTETNDSKFSKLSISIRIMEVLLETSLADLFMLQYQGTFLVENLLNRIWFCMDNYMMNSDLYDETGSNENILSQTSIKHISRKFDELYSILLVSICNNCFKSDYPQVNHIESVLLRCRQLLNWSLLNKFPLVQLSLAETLMKMFILCKNIDNLSYFWNKSGISSDKLALSMELINKVMYKDLNIVLSLLLVIDFNMTYDKSKPLDEQNSISYRQSLITSLSPFTNKRLEPLRRRLLFAACESDEYPDIDTILTLTDQENLIYLVDKSDRYELLKAKFSSFIDDINNDNNNCASNTGLPITTSQLVIDLTIDLTVEKEKPVQLRTNAKLFTWIRNLSKLVKEKDTINPIVTSSVGKLYIIKSLGNFACLLAGDYDFEAKMCKRCEYGPDEHTYLVNTVSKERDPISKYPEMETAFEILLTFISDPNIMDNCFNNIACLISLKKIFCSYRPPPLSKSPKLWKFIQACFTSTVREIRLLSTKVIPLLLLAPDDEQFEEDFHTVLEFVCSFKTTEKSDSYVFEGIITSWGEMAMVTGLEDRLYVMLNALIQFLGESDEFRSNLALHELKIVAFARGITPWMLIEPFIPLISYDVIKRRKRHPWLLAKFCDLIKMPLQHFLIRTQEFTIPRFVGFMTEDHIGFITDNIGEDRTVTIDKHMAKILAVLLTADDKIDANKIMKIIAISNPRYKGMKLETIIRDVSLLSLVWELAILNNSEQMKKRIIEAFTYACGTRQLDNSWMKRKQSFIKKEMDLMILGLAQAFSGITHDHRGSKPYLVKVNAIRGIRCIIEMSNSFESCLSQIMTCLQIALESEELQKEGLECLHVLVSNLNYSPLSIIVDLLISYLIQKYKSFNTKCKSLTNDILVTIFQADPKIVKEHPSYVYSLSLISDFENITNKYDIKNHNILLEFDRRLKDENKWVILQVLDDFHYFLKTHQIDFQRAYIHEKRLKPIFASLLSNIMSTSNKFSIKSSDIPRKCADVLSCMGAIDVSKIESFFHQDQKKIVLVSNLVNDKETAEFSCHFLNNILVKAFVASTDPQKQLFLAYSMQEYLKMLDLTPENIVNSDTAEYIIWRRLSKLSQTVLKPLLISKYTKSHHGHPSLKYPLYKNTKKHSIWLKEFTGDLLSRSSAMKKLPKTARLLFSNCSIVIQGQDLTISEFLIPYVALMLVVYGDDQINSDFEIEINTVLNEDLEALSNDSAIESLKSCYRTVFSIIDYFREWVSERKKDKKYVSPTHLQERKRVESFLSMLPTDLLAKRTAQCNSYERAIFNLEQSYLTDKMNKDEFFSTIRHMYAEIDDTDALQGVLKKFSTDSLNDKLLQFQYSDDWRVTHESLGALTELDYGDDINGPTKKLDSITSLLKCLDDHCEYDQVLLKLRNFESSIFLNEEQNLYESQDSKDWVCSGLQAAIFTGQIDELQKWARHAERYTSISSPGSEMSIYYEFARALITLNANKMDHCLTHISNASSYVGMAFSVSKEISHTKVSNYMTLLHCLYDFETLSTLKDEKVVRPLLSLLQTRANNTTKDFKVNWKIHSMRKSIEKLHPSSALQLHLGESMVQSSKILRESGKLDLATKNITGALMMTDATSKQDIDLELSKLLWAQGDHSQALKLLKSLIDDPATKKSPDIQLTYTEWLQDSANGSSDEVIKGYEAASALDTYSGKPQYYLGRYYNKMLDAQSVETSGLKKPEKDFYGNLEFNVIKAYTRSAALSNNYLFEVLPKAVTIWLDYSAKYRSASELSGYSYEIISSKRRDNYSSILKLIKLGFSKSEIPVHRWYTVLSQLISRMVHGDPETESLILKIITDLARNYPEVVLYSVYSQVQSNSTDRAKRGKKICEVLQSSTDVTLSQQVFAAFQLLEALNGVCQVDIRRSRHNRLHLYNDLKFSYPADVECRALAIPLTANFQKLLSSGNSGSHRKSSAFQVEKFVTFKAFDSRVSILSSMQKPRRLYIVGSDSKKYSIMCKPNDDLRKDAKLMEFTTVMDRLLRNNSEAEKRNLSILSYAVIPLNETMGVIEMVDNVRTIRDIMLNYLQRQGVVMDFSRLKDLLGDSYSTEKKIVNYKKLLNEYKPVLQIWFEDQFANPVTWYQSRNNYTRSCAVMSIVGYLVGMGDRHGDNIMLNENTGQILHVDFDCLFDKGKKLAVPERVPFRLTQNMTTAMGVNGYEGSYRKTCEVTMKLIRENENILMNVLETFLYDPIMDWKVKKKRRGGEDLDAGSSGGLQPQAAMETIRRKIKGILDRKDLDTGAKDSGGLAVSVGAQVDAVIQQATSDENLAQMYVGWMSFL</sequence>
<dbReference type="Gene3D" id="3.30.1010.10">
    <property type="entry name" value="Phosphatidylinositol 3-kinase Catalytic Subunit, Chain A, domain 4"/>
    <property type="match status" value="1"/>
</dbReference>
<dbReference type="Pfam" id="PF00454">
    <property type="entry name" value="PI3_PI4_kinase"/>
    <property type="match status" value="1"/>
</dbReference>
<keyword evidence="10" id="KW-0067">ATP-binding</keyword>
<keyword evidence="24" id="KW-1185">Reference proteome</keyword>
<evidence type="ECO:0000256" key="15">
    <source>
        <dbReference type="ARBA" id="ARBA00029679"/>
    </source>
</evidence>
<evidence type="ECO:0000256" key="19">
    <source>
        <dbReference type="ARBA" id="ARBA00048679"/>
    </source>
</evidence>
<keyword evidence="5" id="KW-0723">Serine/threonine-protein kinase</keyword>
<evidence type="ECO:0000256" key="3">
    <source>
        <dbReference type="ARBA" id="ARBA00012513"/>
    </source>
</evidence>
<evidence type="ECO:0000256" key="7">
    <source>
        <dbReference type="ARBA" id="ARBA00022741"/>
    </source>
</evidence>
<comment type="subcellular location">
    <subcellularLocation>
        <location evidence="1">Nucleus</location>
    </subcellularLocation>
</comment>
<feature type="domain" description="PI3K/PI4K catalytic" evidence="20">
    <location>
        <begin position="2095"/>
        <end position="2403"/>
    </location>
</feature>
<evidence type="ECO:0000256" key="12">
    <source>
        <dbReference type="ARBA" id="ARBA00023204"/>
    </source>
</evidence>
<evidence type="ECO:0000256" key="11">
    <source>
        <dbReference type="ARBA" id="ARBA00022853"/>
    </source>
</evidence>
<dbReference type="GO" id="GO:0005524">
    <property type="term" value="F:ATP binding"/>
    <property type="evidence" value="ECO:0007669"/>
    <property type="project" value="UniProtKB-KW"/>
</dbReference>